<dbReference type="SUPFAM" id="SSF49503">
    <property type="entry name" value="Cupredoxins"/>
    <property type="match status" value="1"/>
</dbReference>
<dbReference type="Pfam" id="PF02298">
    <property type="entry name" value="Cu_bind_like"/>
    <property type="match status" value="1"/>
</dbReference>
<feature type="domain" description="Phytocyanin" evidence="2">
    <location>
        <begin position="56"/>
        <end position="171"/>
    </location>
</feature>
<dbReference type="PANTHER" id="PTHR34052:SF1">
    <property type="entry name" value="OS06G0216700 PROTEIN"/>
    <property type="match status" value="1"/>
</dbReference>
<organism evidence="3 4">
    <name type="scientific">Carpinus fangiana</name>
    <dbReference type="NCBI Taxonomy" id="176857"/>
    <lineage>
        <taxon>Eukaryota</taxon>
        <taxon>Viridiplantae</taxon>
        <taxon>Streptophyta</taxon>
        <taxon>Embryophyta</taxon>
        <taxon>Tracheophyta</taxon>
        <taxon>Spermatophyta</taxon>
        <taxon>Magnoliopsida</taxon>
        <taxon>eudicotyledons</taxon>
        <taxon>Gunneridae</taxon>
        <taxon>Pentapetalae</taxon>
        <taxon>rosids</taxon>
        <taxon>fabids</taxon>
        <taxon>Fagales</taxon>
        <taxon>Betulaceae</taxon>
        <taxon>Carpinus</taxon>
    </lineage>
</organism>
<dbReference type="Gene3D" id="2.60.40.420">
    <property type="entry name" value="Cupredoxins - blue copper proteins"/>
    <property type="match status" value="1"/>
</dbReference>
<dbReference type="InterPro" id="IPR008972">
    <property type="entry name" value="Cupredoxin"/>
</dbReference>
<dbReference type="PANTHER" id="PTHR34052">
    <property type="entry name" value="GLYCINE-RICH PROTEIN-LIKE"/>
    <property type="match status" value="1"/>
</dbReference>
<dbReference type="InterPro" id="IPR003245">
    <property type="entry name" value="Phytocyanin_dom"/>
</dbReference>
<evidence type="ECO:0000259" key="2">
    <source>
        <dbReference type="PROSITE" id="PS51485"/>
    </source>
</evidence>
<evidence type="ECO:0000313" key="3">
    <source>
        <dbReference type="EMBL" id="KAE8008976.1"/>
    </source>
</evidence>
<feature type="chain" id="PRO_5024363561" description="Phytocyanin domain-containing protein" evidence="1">
    <location>
        <begin position="27"/>
        <end position="176"/>
    </location>
</feature>
<feature type="signal peptide" evidence="1">
    <location>
        <begin position="1"/>
        <end position="26"/>
    </location>
</feature>
<keyword evidence="1" id="KW-0732">Signal</keyword>
<evidence type="ECO:0000313" key="4">
    <source>
        <dbReference type="Proteomes" id="UP000327013"/>
    </source>
</evidence>
<dbReference type="GO" id="GO:0009055">
    <property type="term" value="F:electron transfer activity"/>
    <property type="evidence" value="ECO:0007669"/>
    <property type="project" value="InterPro"/>
</dbReference>
<gene>
    <name evidence="3" type="ORF">FH972_005434</name>
</gene>
<sequence>MQGGFTFAHGLVLIVAAACLLAISTANKDWKFGFSNHLPPHKGGSHHPKYRQAAPNKVIVGGSEGWRFNFSYTNWTFKNGPFYLDDNLVFKYDAPVDNNSIPHNVYLLRNHESFEKCNLKGAKILANVTDGGGDGFEFVLKKHKPHYFACGMHEGAHCRIGQMKFVVEPLPRPSLV</sequence>
<keyword evidence="4" id="KW-1185">Reference proteome</keyword>
<dbReference type="AlphaFoldDB" id="A0A5N6QQ71"/>
<dbReference type="Proteomes" id="UP000327013">
    <property type="component" value="Chromosome 2"/>
</dbReference>
<name>A0A5N6QQ71_9ROSI</name>
<accession>A0A5N6QQ71</accession>
<reference evidence="3 4" key="1">
    <citation type="submission" date="2019-06" db="EMBL/GenBank/DDBJ databases">
        <title>A chromosomal-level reference genome of Carpinus fangiana (Coryloideae, Betulaceae).</title>
        <authorList>
            <person name="Yang X."/>
            <person name="Wang Z."/>
            <person name="Zhang L."/>
            <person name="Hao G."/>
            <person name="Liu J."/>
            <person name="Yang Y."/>
        </authorList>
    </citation>
    <scope>NUCLEOTIDE SEQUENCE [LARGE SCALE GENOMIC DNA]</scope>
    <source>
        <strain evidence="3">Cfa_2016G</strain>
        <tissue evidence="3">Leaf</tissue>
    </source>
</reference>
<dbReference type="OrthoDB" id="1839683at2759"/>
<dbReference type="PROSITE" id="PS51485">
    <property type="entry name" value="PHYTOCYANIN"/>
    <property type="match status" value="1"/>
</dbReference>
<protein>
    <recommendedName>
        <fullName evidence="2">Phytocyanin domain-containing protein</fullName>
    </recommendedName>
</protein>
<evidence type="ECO:0000256" key="1">
    <source>
        <dbReference type="SAM" id="SignalP"/>
    </source>
</evidence>
<dbReference type="EMBL" id="CM017322">
    <property type="protein sequence ID" value="KAE8008976.1"/>
    <property type="molecule type" value="Genomic_DNA"/>
</dbReference>
<proteinExistence type="predicted"/>